<dbReference type="GO" id="GO:0071555">
    <property type="term" value="P:cell wall organization"/>
    <property type="evidence" value="ECO:0007669"/>
    <property type="project" value="UniProtKB-KW"/>
</dbReference>
<dbReference type="GO" id="GO:0008933">
    <property type="term" value="F:peptidoglycan lytic transglycosylase activity"/>
    <property type="evidence" value="ECO:0007669"/>
    <property type="project" value="InterPro"/>
</dbReference>
<evidence type="ECO:0000313" key="9">
    <source>
        <dbReference type="Proteomes" id="UP000502005"/>
    </source>
</evidence>
<comment type="similarity">
    <text evidence="2">Belongs to the transglycosylase Slt family.</text>
</comment>
<dbReference type="CDD" id="cd00254">
    <property type="entry name" value="LT-like"/>
    <property type="match status" value="1"/>
</dbReference>
<dbReference type="InterPro" id="IPR008258">
    <property type="entry name" value="Transglycosylase_SLT_dom_1"/>
</dbReference>
<dbReference type="PROSITE" id="PS00922">
    <property type="entry name" value="TRANSGLYCOSYLASE"/>
    <property type="match status" value="1"/>
</dbReference>
<evidence type="ECO:0000256" key="3">
    <source>
        <dbReference type="ARBA" id="ARBA00012587"/>
    </source>
</evidence>
<dbReference type="Gene3D" id="1.10.530.10">
    <property type="match status" value="1"/>
</dbReference>
<proteinExistence type="inferred from homology"/>
<dbReference type="SUPFAM" id="SSF53955">
    <property type="entry name" value="Lysozyme-like"/>
    <property type="match status" value="1"/>
</dbReference>
<feature type="region of interest" description="Disordered" evidence="6">
    <location>
        <begin position="189"/>
        <end position="228"/>
    </location>
</feature>
<name>A0A6B9GG12_PANCY</name>
<evidence type="ECO:0000259" key="7">
    <source>
        <dbReference type="Pfam" id="PF01464"/>
    </source>
</evidence>
<gene>
    <name evidence="8" type="ORF">CUN67_24585</name>
</gene>
<feature type="domain" description="Transglycosylase SLT" evidence="7">
    <location>
        <begin position="69"/>
        <end position="167"/>
    </location>
</feature>
<dbReference type="PANTHER" id="PTHR37423:SF2">
    <property type="entry name" value="MEMBRANE-BOUND LYTIC MUREIN TRANSGLYCOSYLASE C"/>
    <property type="match status" value="1"/>
</dbReference>
<keyword evidence="4" id="KW-0456">Lyase</keyword>
<dbReference type="InterPro" id="IPR000189">
    <property type="entry name" value="Transglyc_AS"/>
</dbReference>
<keyword evidence="5" id="KW-0961">Cell wall biogenesis/degradation</keyword>
<dbReference type="Pfam" id="PF01464">
    <property type="entry name" value="SLT"/>
    <property type="match status" value="1"/>
</dbReference>
<reference evidence="8 9" key="1">
    <citation type="submission" date="2017-11" db="EMBL/GenBank/DDBJ databases">
        <title>Genome sequence of Pantoea cypripedii NE1.</title>
        <authorList>
            <person name="Nascimento F.X."/>
        </authorList>
    </citation>
    <scope>NUCLEOTIDE SEQUENCE [LARGE SCALE GENOMIC DNA]</scope>
    <source>
        <strain evidence="8 9">NE1</strain>
        <plasmid evidence="9">pne1b</plasmid>
    </source>
</reference>
<dbReference type="PANTHER" id="PTHR37423">
    <property type="entry name" value="SOLUBLE LYTIC MUREIN TRANSGLYCOSYLASE-RELATED"/>
    <property type="match status" value="1"/>
</dbReference>
<evidence type="ECO:0000256" key="6">
    <source>
        <dbReference type="SAM" id="MobiDB-lite"/>
    </source>
</evidence>
<evidence type="ECO:0000256" key="2">
    <source>
        <dbReference type="ARBA" id="ARBA00007734"/>
    </source>
</evidence>
<dbReference type="EC" id="4.2.2.n1" evidence="3"/>
<dbReference type="Proteomes" id="UP000502005">
    <property type="component" value="Plasmid pNE1B"/>
</dbReference>
<dbReference type="GO" id="GO:0000270">
    <property type="term" value="P:peptidoglycan metabolic process"/>
    <property type="evidence" value="ECO:0007669"/>
    <property type="project" value="InterPro"/>
</dbReference>
<evidence type="ECO:0000256" key="1">
    <source>
        <dbReference type="ARBA" id="ARBA00001420"/>
    </source>
</evidence>
<sequence length="251" mass="27423">MPDGVKSENHFPVMPLNWTVAGEKMTVAAAGHAQTAHKHLEDTPAAKVETKLVSELASTGAGSRYHGLISKVSEEVDVDPNLLHAIIKVESNYQAHAVSPKGARGLMQVMPATGKRFGYTNLSNPEHNVRAGATYLKWLMEHFNDDLHLVLAGYNAGEGAVKKYGRQIPPYRETQQYVAKVMSYYQPVTTRRSEPAAKPKPAPEKPATDKSKEKPAEGKPAISKLLGLLLSTPQHTPETLFKNSEEPQALL</sequence>
<dbReference type="EMBL" id="CP024770">
    <property type="protein sequence ID" value="QGY33247.1"/>
    <property type="molecule type" value="Genomic_DNA"/>
</dbReference>
<dbReference type="GO" id="GO:0016020">
    <property type="term" value="C:membrane"/>
    <property type="evidence" value="ECO:0007669"/>
    <property type="project" value="InterPro"/>
</dbReference>
<geneLocation type="plasmid" evidence="9">
    <name>pne1b</name>
</geneLocation>
<accession>A0A6B9GG12</accession>
<dbReference type="GO" id="GO:0016787">
    <property type="term" value="F:hydrolase activity"/>
    <property type="evidence" value="ECO:0007669"/>
    <property type="project" value="UniProtKB-KW"/>
</dbReference>
<evidence type="ECO:0000256" key="5">
    <source>
        <dbReference type="ARBA" id="ARBA00023316"/>
    </source>
</evidence>
<evidence type="ECO:0000256" key="4">
    <source>
        <dbReference type="ARBA" id="ARBA00023239"/>
    </source>
</evidence>
<dbReference type="InterPro" id="IPR023346">
    <property type="entry name" value="Lysozyme-like_dom_sf"/>
</dbReference>
<keyword evidence="8" id="KW-0614">Plasmid</keyword>
<organism evidence="8 9">
    <name type="scientific">Pantoea cypripedii</name>
    <name type="common">Pectobacterium cypripedii</name>
    <name type="synonym">Erwinia cypripedii</name>
    <dbReference type="NCBI Taxonomy" id="55209"/>
    <lineage>
        <taxon>Bacteria</taxon>
        <taxon>Pseudomonadati</taxon>
        <taxon>Pseudomonadota</taxon>
        <taxon>Gammaproteobacteria</taxon>
        <taxon>Enterobacterales</taxon>
        <taxon>Erwiniaceae</taxon>
        <taxon>Pantoea</taxon>
    </lineage>
</organism>
<keyword evidence="8" id="KW-0378">Hydrolase</keyword>
<comment type="catalytic activity">
    <reaction evidence="1">
        <text>Exolytic cleavage of the (1-&gt;4)-beta-glycosidic linkage between N-acetylmuramic acid (MurNAc) and N-acetylglucosamine (GlcNAc) residues in peptidoglycan, from either the reducing or the non-reducing ends of the peptidoglycan chains, with concomitant formation of a 1,6-anhydrobond in the MurNAc residue.</text>
        <dbReference type="EC" id="4.2.2.n1"/>
    </reaction>
</comment>
<feature type="compositionally biased region" description="Basic and acidic residues" evidence="6">
    <location>
        <begin position="191"/>
        <end position="217"/>
    </location>
</feature>
<dbReference type="AlphaFoldDB" id="A0A6B9GG12"/>
<evidence type="ECO:0000313" key="8">
    <source>
        <dbReference type="EMBL" id="QGY33247.1"/>
    </source>
</evidence>
<protein>
    <recommendedName>
        <fullName evidence="3">peptidoglycan lytic exotransglycosylase</fullName>
        <ecNumber evidence="3">4.2.2.n1</ecNumber>
    </recommendedName>
</protein>